<feature type="transmembrane region" description="Helical" evidence="1">
    <location>
        <begin position="159"/>
        <end position="180"/>
    </location>
</feature>
<keyword evidence="1" id="KW-1133">Transmembrane helix</keyword>
<keyword evidence="1" id="KW-0812">Transmembrane</keyword>
<gene>
    <name evidence="2" type="ORF">ACFO0N_02175</name>
</gene>
<organism evidence="2 3">
    <name type="scientific">Halobium salinum</name>
    <dbReference type="NCBI Taxonomy" id="1364940"/>
    <lineage>
        <taxon>Archaea</taxon>
        <taxon>Methanobacteriati</taxon>
        <taxon>Methanobacteriota</taxon>
        <taxon>Stenosarchaea group</taxon>
        <taxon>Halobacteria</taxon>
        <taxon>Halobacteriales</taxon>
        <taxon>Haloferacaceae</taxon>
        <taxon>Halobium</taxon>
    </lineage>
</organism>
<dbReference type="RefSeq" id="WP_267625186.1">
    <property type="nucleotide sequence ID" value="NZ_JAODIW010000010.1"/>
</dbReference>
<feature type="transmembrane region" description="Helical" evidence="1">
    <location>
        <begin position="12"/>
        <end position="33"/>
    </location>
</feature>
<evidence type="ECO:0000313" key="2">
    <source>
        <dbReference type="EMBL" id="MFC4356750.1"/>
    </source>
</evidence>
<dbReference type="Proteomes" id="UP001595921">
    <property type="component" value="Unassembled WGS sequence"/>
</dbReference>
<name>A0ABD5P789_9EURY</name>
<evidence type="ECO:0000256" key="1">
    <source>
        <dbReference type="SAM" id="Phobius"/>
    </source>
</evidence>
<reference evidence="2 3" key="1">
    <citation type="journal article" date="2019" name="Int. J. Syst. Evol. Microbiol.">
        <title>The Global Catalogue of Microorganisms (GCM) 10K type strain sequencing project: providing services to taxonomists for standard genome sequencing and annotation.</title>
        <authorList>
            <consortium name="The Broad Institute Genomics Platform"/>
            <consortium name="The Broad Institute Genome Sequencing Center for Infectious Disease"/>
            <person name="Wu L."/>
            <person name="Ma J."/>
        </authorList>
    </citation>
    <scope>NUCLEOTIDE SEQUENCE [LARGE SCALE GENOMIC DNA]</scope>
    <source>
        <strain evidence="2 3">CGMCC 1.12553</strain>
    </source>
</reference>
<dbReference type="PANTHER" id="PTHR31272:SF9">
    <property type="entry name" value="BLL1027 PROTEIN"/>
    <property type="match status" value="1"/>
</dbReference>
<protein>
    <submittedName>
        <fullName evidence="2">Cytochrome c biogenesis CcdA family protein</fullName>
    </submittedName>
</protein>
<feature type="transmembrane region" description="Helical" evidence="1">
    <location>
        <begin position="124"/>
        <end position="147"/>
    </location>
</feature>
<accession>A0ABD5P789</accession>
<dbReference type="PANTHER" id="PTHR31272">
    <property type="entry name" value="CYTOCHROME C-TYPE BIOGENESIS PROTEIN HI_1454-RELATED"/>
    <property type="match status" value="1"/>
</dbReference>
<dbReference type="EMBL" id="JBHSDS010000002">
    <property type="protein sequence ID" value="MFC4356750.1"/>
    <property type="molecule type" value="Genomic_DNA"/>
</dbReference>
<feature type="transmembrane region" description="Helical" evidence="1">
    <location>
        <begin position="53"/>
        <end position="77"/>
    </location>
</feature>
<feature type="transmembrane region" description="Helical" evidence="1">
    <location>
        <begin position="200"/>
        <end position="225"/>
    </location>
</feature>
<dbReference type="InterPro" id="IPR051790">
    <property type="entry name" value="Cytochrome_c-biogenesis_DsbD"/>
</dbReference>
<proteinExistence type="predicted"/>
<feature type="transmembrane region" description="Helical" evidence="1">
    <location>
        <begin position="84"/>
        <end position="104"/>
    </location>
</feature>
<sequence length="231" mass="22875">MLQLSQLPPAGTLSLAVATGLATFFAPCAYPLLPGYVGYYLTQEEATLRGALLRGVAATVGALVVLGAVGGAVLVAGRPLAERLALFEPVVGLLLFAVGVAVLLGRAPTLHLRLPARRRSVAGFALFGGVYAAAAAGCVVPLVLGVLSRAAVLPAAAGVATLAVYAVSAAAPLLGVTLLAASGSDVLRDLSGHVGSVQRLAGGVMALAGLWQVVIALRFLGVVALPATGGV</sequence>
<keyword evidence="3" id="KW-1185">Reference proteome</keyword>
<dbReference type="AlphaFoldDB" id="A0ABD5P789"/>
<keyword evidence="1" id="KW-0472">Membrane</keyword>
<comment type="caution">
    <text evidence="2">The sequence shown here is derived from an EMBL/GenBank/DDBJ whole genome shotgun (WGS) entry which is preliminary data.</text>
</comment>
<evidence type="ECO:0000313" key="3">
    <source>
        <dbReference type="Proteomes" id="UP001595921"/>
    </source>
</evidence>